<dbReference type="InterPro" id="IPR021720">
    <property type="entry name" value="Malectin_dom"/>
</dbReference>
<name>A0A5E4F4L0_PRUDU</name>
<evidence type="ECO:0000256" key="17">
    <source>
        <dbReference type="ARBA" id="ARBA00048679"/>
    </source>
</evidence>
<evidence type="ECO:0000256" key="1">
    <source>
        <dbReference type="ARBA" id="ARBA00004479"/>
    </source>
</evidence>
<dbReference type="InParanoid" id="A0A5E4F4L0"/>
<dbReference type="Gene3D" id="3.80.10.10">
    <property type="entry name" value="Ribonuclease Inhibitor"/>
    <property type="match status" value="2"/>
</dbReference>
<evidence type="ECO:0000256" key="9">
    <source>
        <dbReference type="ARBA" id="ARBA00022741"/>
    </source>
</evidence>
<keyword evidence="7" id="KW-0732">Signal</keyword>
<dbReference type="Pfam" id="PF07714">
    <property type="entry name" value="PK_Tyr_Ser-Thr"/>
    <property type="match status" value="1"/>
</dbReference>
<evidence type="ECO:0000256" key="4">
    <source>
        <dbReference type="ARBA" id="ARBA00022553"/>
    </source>
</evidence>
<dbReference type="Proteomes" id="UP000327085">
    <property type="component" value="Chromosome 4"/>
</dbReference>
<keyword evidence="8" id="KW-0677">Repeat</keyword>
<keyword evidence="5" id="KW-0808">Transferase</keyword>
<dbReference type="Gene3D" id="1.10.510.10">
    <property type="entry name" value="Transferase(Phosphotransferase) domain 1"/>
    <property type="match status" value="1"/>
</dbReference>
<keyword evidence="12" id="KW-1133">Transmembrane helix</keyword>
<evidence type="ECO:0000256" key="10">
    <source>
        <dbReference type="ARBA" id="ARBA00022777"/>
    </source>
</evidence>
<dbReference type="Gene3D" id="3.30.200.20">
    <property type="entry name" value="Phosphorylase Kinase, domain 1"/>
    <property type="match status" value="1"/>
</dbReference>
<dbReference type="Gene3D" id="2.60.120.430">
    <property type="entry name" value="Galactose-binding lectin"/>
    <property type="match status" value="1"/>
</dbReference>
<evidence type="ECO:0000313" key="20">
    <source>
        <dbReference type="Proteomes" id="UP000327085"/>
    </source>
</evidence>
<keyword evidence="13" id="KW-0472">Membrane</keyword>
<dbReference type="PANTHER" id="PTHR48006:SF34">
    <property type="entry name" value="OS08G0203700 PROTEIN"/>
    <property type="match status" value="1"/>
</dbReference>
<keyword evidence="15" id="KW-0325">Glycoprotein</keyword>
<dbReference type="PANTHER" id="PTHR48006">
    <property type="entry name" value="LEUCINE-RICH REPEAT-CONTAINING PROTEIN DDB_G0281931-RELATED"/>
    <property type="match status" value="1"/>
</dbReference>
<dbReference type="GO" id="GO:0004674">
    <property type="term" value="F:protein serine/threonine kinase activity"/>
    <property type="evidence" value="ECO:0007669"/>
    <property type="project" value="UniProtKB-KW"/>
</dbReference>
<dbReference type="InterPro" id="IPR011009">
    <property type="entry name" value="Kinase-like_dom_sf"/>
</dbReference>
<dbReference type="Pfam" id="PF11721">
    <property type="entry name" value="Malectin"/>
    <property type="match status" value="1"/>
</dbReference>
<evidence type="ECO:0000259" key="18">
    <source>
        <dbReference type="PROSITE" id="PS50011"/>
    </source>
</evidence>
<dbReference type="InterPro" id="IPR000719">
    <property type="entry name" value="Prot_kinase_dom"/>
</dbReference>
<protein>
    <recommendedName>
        <fullName evidence="2">non-specific serine/threonine protein kinase</fullName>
        <ecNumber evidence="2">2.7.11.1</ecNumber>
    </recommendedName>
</protein>
<keyword evidence="9" id="KW-0547">Nucleotide-binding</keyword>
<proteinExistence type="predicted"/>
<dbReference type="Pfam" id="PF23598">
    <property type="entry name" value="LRR_14"/>
    <property type="match status" value="1"/>
</dbReference>
<dbReference type="PROSITE" id="PS00108">
    <property type="entry name" value="PROTEIN_KINASE_ST"/>
    <property type="match status" value="1"/>
</dbReference>
<keyword evidence="4" id="KW-0597">Phosphoprotein</keyword>
<dbReference type="InterPro" id="IPR008271">
    <property type="entry name" value="Ser/Thr_kinase_AS"/>
</dbReference>
<dbReference type="FunFam" id="3.80.10.10:FF:000766">
    <property type="entry name" value="Os05g0263100 protein"/>
    <property type="match status" value="1"/>
</dbReference>
<sequence>MQALPIRGGEPCIGFAINGSEFEKPENNPAVSCDCTYDKNTTCHITKLRVHALNKRGMFPKEFEALRYLAVLKLDHNYFTGPLPAFIGNMSALGIVSISHNSFSGPIPKELGNLKELFMLSFGSNNFSGTLPPELGNLVNLRLFYMDSCGLGGEIPSTFAKLINMKELYASDNPVSGKIPSFIGNWRNLTSLRFQGNSFEGPIPTSFSQLTSLESMRISDIYYVSSSLDFIRNLKNLTDLVLRNTLINGSIPTDFGEYQRLKILDLGFNNLTGQLPSSLFNMSSLTYLFLGNNSLSGPLPSQKSNQLQTIDLSYNYFSGSFPPWVTTISQLNLVVNNFTFDSSNITLPGLNCLQRNFPCNRNTPRYTNFSIKCGGPQMRGNDGILYEAEDSALGPATFNVNSTQNWAVSNAGFSDNLTQSFVETTLKQVSGADLTPELFETSRVSLGSLRYYGLGLQNGPYTVTLQFAETVFVSRTTQTWQSLGRRVFDIYIQGNLTRKDFDISKEAGGVNRAVARPFKVNVTENYLDIHLFWAGKGTCCIPEQGDYGPLISAVHATSDLTPTTPGKKSRTGLIVGIAVPVGGTLSDGRVVAVKQLSVASHQGKSQFVTEIATISTVQHRNLVKLYGCCIEGSHRILVYEYLENKSLDQALFGRNDLHLDWPTRFNILLGTARGLAYLHEESKPRIVHRDVKASNILLDAELSPKISDFGWAKLYDDKKTHMSTRVAGTIGYLAPEYAMRGHLTEKADVFGFGVVALEILSGRPNSDDNLDPEKIYLLEWAWTLHENDQSLGLVDPRLIEFDENDATRLIKAALLCTQASPMMRPSMSRVVAILSGDIEASTVMSKPSYLAGWDFKDVTTSSFLVDDGTSSTESNVLLNHQTEGSTTGASSRIDPAPSPVNVTGSMLTGIIGEGM</sequence>
<dbReference type="FunFam" id="2.60.120.430:FF:000002">
    <property type="entry name" value="Leucine-rich repeat receptor-like protein kinase"/>
    <property type="match status" value="1"/>
</dbReference>
<dbReference type="SUPFAM" id="SSF52047">
    <property type="entry name" value="RNI-like"/>
    <property type="match status" value="1"/>
</dbReference>
<dbReference type="InterPro" id="IPR055414">
    <property type="entry name" value="LRR_R13L4/SHOC2-like"/>
</dbReference>
<organism evidence="19 20">
    <name type="scientific">Prunus dulcis</name>
    <name type="common">Almond</name>
    <name type="synonym">Amygdalus dulcis</name>
    <dbReference type="NCBI Taxonomy" id="3755"/>
    <lineage>
        <taxon>Eukaryota</taxon>
        <taxon>Viridiplantae</taxon>
        <taxon>Streptophyta</taxon>
        <taxon>Embryophyta</taxon>
        <taxon>Tracheophyta</taxon>
        <taxon>Spermatophyta</taxon>
        <taxon>Magnoliopsida</taxon>
        <taxon>eudicotyledons</taxon>
        <taxon>Gunneridae</taxon>
        <taxon>Pentapetalae</taxon>
        <taxon>rosids</taxon>
        <taxon>fabids</taxon>
        <taxon>Rosales</taxon>
        <taxon>Rosaceae</taxon>
        <taxon>Amygdaloideae</taxon>
        <taxon>Amygdaleae</taxon>
        <taxon>Prunus</taxon>
    </lineage>
</organism>
<reference evidence="20" key="1">
    <citation type="journal article" date="2020" name="Plant J.">
        <title>Transposons played a major role in the diversification between the closely related almond and peach genomes: results from the almond genome sequence.</title>
        <authorList>
            <person name="Alioto T."/>
            <person name="Alexiou K.G."/>
            <person name="Bardil A."/>
            <person name="Barteri F."/>
            <person name="Castanera R."/>
            <person name="Cruz F."/>
            <person name="Dhingra A."/>
            <person name="Duval H."/>
            <person name="Fernandez I Marti A."/>
            <person name="Frias L."/>
            <person name="Galan B."/>
            <person name="Garcia J.L."/>
            <person name="Howad W."/>
            <person name="Gomez-Garrido J."/>
            <person name="Gut M."/>
            <person name="Julca I."/>
            <person name="Morata J."/>
            <person name="Puigdomenech P."/>
            <person name="Ribeca P."/>
            <person name="Rubio Cabetas M.J."/>
            <person name="Vlasova A."/>
            <person name="Wirthensohn M."/>
            <person name="Garcia-Mas J."/>
            <person name="Gabaldon T."/>
            <person name="Casacuberta J.M."/>
            <person name="Arus P."/>
        </authorList>
    </citation>
    <scope>NUCLEOTIDE SEQUENCE [LARGE SCALE GENOMIC DNA]</scope>
    <source>
        <strain evidence="20">cv. Texas</strain>
    </source>
</reference>
<dbReference type="InterPro" id="IPR051824">
    <property type="entry name" value="LRR_Rcpt-Like_S/T_Kinase"/>
</dbReference>
<dbReference type="EC" id="2.7.11.1" evidence="2"/>
<evidence type="ECO:0000256" key="14">
    <source>
        <dbReference type="ARBA" id="ARBA00023170"/>
    </source>
</evidence>
<keyword evidence="3" id="KW-0723">Serine/threonine-protein kinase</keyword>
<keyword evidence="11" id="KW-0067">ATP-binding</keyword>
<dbReference type="OMA" id="CACTYNN"/>
<evidence type="ECO:0000256" key="15">
    <source>
        <dbReference type="ARBA" id="ARBA00023180"/>
    </source>
</evidence>
<comment type="catalytic activity">
    <reaction evidence="17">
        <text>L-seryl-[protein] + ATP = O-phospho-L-seryl-[protein] + ADP + H(+)</text>
        <dbReference type="Rhea" id="RHEA:17989"/>
        <dbReference type="Rhea" id="RHEA-COMP:9863"/>
        <dbReference type="Rhea" id="RHEA-COMP:11604"/>
        <dbReference type="ChEBI" id="CHEBI:15378"/>
        <dbReference type="ChEBI" id="CHEBI:29999"/>
        <dbReference type="ChEBI" id="CHEBI:30616"/>
        <dbReference type="ChEBI" id="CHEBI:83421"/>
        <dbReference type="ChEBI" id="CHEBI:456216"/>
        <dbReference type="EC" id="2.7.11.1"/>
    </reaction>
</comment>
<feature type="domain" description="Protein kinase" evidence="18">
    <location>
        <begin position="536"/>
        <end position="850"/>
    </location>
</feature>
<comment type="subcellular location">
    <subcellularLocation>
        <location evidence="1">Membrane</location>
        <topology evidence="1">Single-pass type I membrane protein</topology>
    </subcellularLocation>
</comment>
<evidence type="ECO:0000256" key="5">
    <source>
        <dbReference type="ARBA" id="ARBA00022679"/>
    </source>
</evidence>
<evidence type="ECO:0000256" key="16">
    <source>
        <dbReference type="ARBA" id="ARBA00047899"/>
    </source>
</evidence>
<dbReference type="AlphaFoldDB" id="A0A5E4F4L0"/>
<evidence type="ECO:0000256" key="11">
    <source>
        <dbReference type="ARBA" id="ARBA00022840"/>
    </source>
</evidence>
<dbReference type="GO" id="GO:0005524">
    <property type="term" value="F:ATP binding"/>
    <property type="evidence" value="ECO:0007669"/>
    <property type="project" value="UniProtKB-KW"/>
</dbReference>
<evidence type="ECO:0000256" key="13">
    <source>
        <dbReference type="ARBA" id="ARBA00023136"/>
    </source>
</evidence>
<gene>
    <name evidence="19" type="ORF">ALMOND_2B035574</name>
</gene>
<dbReference type="CDD" id="cd14066">
    <property type="entry name" value="STKc_IRAK"/>
    <property type="match status" value="1"/>
</dbReference>
<keyword evidence="10" id="KW-0418">Kinase</keyword>
<dbReference type="SMART" id="SM00220">
    <property type="entry name" value="S_TKc"/>
    <property type="match status" value="1"/>
</dbReference>
<evidence type="ECO:0000256" key="6">
    <source>
        <dbReference type="ARBA" id="ARBA00022692"/>
    </source>
</evidence>
<dbReference type="InterPro" id="IPR032675">
    <property type="entry name" value="LRR_dom_sf"/>
</dbReference>
<evidence type="ECO:0000256" key="2">
    <source>
        <dbReference type="ARBA" id="ARBA00012513"/>
    </source>
</evidence>
<evidence type="ECO:0000256" key="12">
    <source>
        <dbReference type="ARBA" id="ARBA00022989"/>
    </source>
</evidence>
<dbReference type="GO" id="GO:0005886">
    <property type="term" value="C:plasma membrane"/>
    <property type="evidence" value="ECO:0007669"/>
    <property type="project" value="TreeGrafter"/>
</dbReference>
<dbReference type="PROSITE" id="PS50011">
    <property type="entry name" value="PROTEIN_KINASE_DOM"/>
    <property type="match status" value="1"/>
</dbReference>
<comment type="catalytic activity">
    <reaction evidence="16">
        <text>L-threonyl-[protein] + ATP = O-phospho-L-threonyl-[protein] + ADP + H(+)</text>
        <dbReference type="Rhea" id="RHEA:46608"/>
        <dbReference type="Rhea" id="RHEA-COMP:11060"/>
        <dbReference type="Rhea" id="RHEA-COMP:11605"/>
        <dbReference type="ChEBI" id="CHEBI:15378"/>
        <dbReference type="ChEBI" id="CHEBI:30013"/>
        <dbReference type="ChEBI" id="CHEBI:30616"/>
        <dbReference type="ChEBI" id="CHEBI:61977"/>
        <dbReference type="ChEBI" id="CHEBI:456216"/>
        <dbReference type="EC" id="2.7.11.1"/>
    </reaction>
</comment>
<dbReference type="FunFam" id="1.10.510.10:FF:000044">
    <property type="entry name" value="Putative LRR receptor-like serine/threonine-protein kinase"/>
    <property type="match status" value="1"/>
</dbReference>
<accession>A0A5E4F4L0</accession>
<evidence type="ECO:0000256" key="3">
    <source>
        <dbReference type="ARBA" id="ARBA00022527"/>
    </source>
</evidence>
<keyword evidence="14" id="KW-0675">Receptor</keyword>
<dbReference type="SUPFAM" id="SSF56112">
    <property type="entry name" value="Protein kinase-like (PK-like)"/>
    <property type="match status" value="1"/>
</dbReference>
<evidence type="ECO:0000256" key="7">
    <source>
        <dbReference type="ARBA" id="ARBA00022729"/>
    </source>
</evidence>
<keyword evidence="6" id="KW-0812">Transmembrane</keyword>
<dbReference type="EMBL" id="CABIKO010000063">
    <property type="protein sequence ID" value="VVA22652.1"/>
    <property type="molecule type" value="Genomic_DNA"/>
</dbReference>
<evidence type="ECO:0000313" key="19">
    <source>
        <dbReference type="EMBL" id="VVA22652.1"/>
    </source>
</evidence>
<dbReference type="FunFam" id="3.80.10.10:FF:000298">
    <property type="entry name" value="Putative LRR receptor-like serine/threonine-protein kinase"/>
    <property type="match status" value="1"/>
</dbReference>
<dbReference type="Gramene" id="VVA22652">
    <property type="protein sequence ID" value="VVA22652"/>
    <property type="gene ID" value="Prudul26B035574"/>
</dbReference>
<evidence type="ECO:0000256" key="8">
    <source>
        <dbReference type="ARBA" id="ARBA00022737"/>
    </source>
</evidence>
<dbReference type="InterPro" id="IPR001245">
    <property type="entry name" value="Ser-Thr/Tyr_kinase_cat_dom"/>
</dbReference>
<dbReference type="FunCoup" id="A0A5E4F4L0">
    <property type="interactions" value="1210"/>
</dbReference>